<comment type="caution">
    <text evidence="1">The sequence shown here is derived from an EMBL/GenBank/DDBJ whole genome shotgun (WGS) entry which is preliminary data.</text>
</comment>
<dbReference type="InterPro" id="IPR007433">
    <property type="entry name" value="DUF481"/>
</dbReference>
<dbReference type="RefSeq" id="WP_230851846.1">
    <property type="nucleotide sequence ID" value="NZ_CAWQCV010000106.1"/>
</dbReference>
<reference evidence="2" key="1">
    <citation type="submission" date="2014-06" db="EMBL/GenBank/DDBJ databases">
        <authorList>
            <person name="Le Roux Frederique"/>
        </authorList>
    </citation>
    <scope>NUCLEOTIDE SEQUENCE [LARGE SCALE GENOMIC DNA]</scope>
    <source>
        <strain evidence="2">J5-5</strain>
    </source>
</reference>
<organism evidence="1 2">
    <name type="scientific">Vibrio crassostreae</name>
    <dbReference type="NCBI Taxonomy" id="246167"/>
    <lineage>
        <taxon>Bacteria</taxon>
        <taxon>Pseudomonadati</taxon>
        <taxon>Pseudomonadota</taxon>
        <taxon>Gammaproteobacteria</taxon>
        <taxon>Vibrionales</taxon>
        <taxon>Vibrionaceae</taxon>
        <taxon>Vibrio</taxon>
    </lineage>
</organism>
<proteinExistence type="predicted"/>
<name>A0A822MRQ4_9VIBR</name>
<protein>
    <submittedName>
        <fullName evidence="1">Uncharacterized protein</fullName>
    </submittedName>
</protein>
<accession>A0A822MRQ4</accession>
<evidence type="ECO:0000313" key="1">
    <source>
        <dbReference type="EMBL" id="CDS95031.1"/>
    </source>
</evidence>
<dbReference type="EMBL" id="CCJV01000019">
    <property type="protein sequence ID" value="CDS95031.1"/>
    <property type="molecule type" value="Genomic_DNA"/>
</dbReference>
<gene>
    <name evidence="1" type="ORF">VCR5J5_1150016</name>
</gene>
<dbReference type="AlphaFoldDB" id="A0A822MRQ4"/>
<dbReference type="Proteomes" id="UP000049495">
    <property type="component" value="Unassembled WGS sequence"/>
</dbReference>
<sequence>MSTNVISKSTHPLRKTNLCKRNFNPFPLPLVAMVLSVQVFAEETVLKEETAPIEEPTLTEQPELKGQQDLADEAILTEKSESEQEDESPFTTLTKLGFIYSQNTSSSLSINSGISVGYKKENWGQRVQFDTYYTDAENDEDGTNRYTTNYGISYDLNEVTYLVATTRFEHDHFGTYRKQFIVATGLGRHFYDTERIKLQGSAGPGYRISKRQSSDEEFPNKENYELIVNASIDGSLTLTETFSMGATANMAYGEENTNYNLKGYLKNILMGNLALTFDTEYIYNTTVASDQSNAEIYSSMNLNYDF</sequence>
<evidence type="ECO:0000313" key="2">
    <source>
        <dbReference type="Proteomes" id="UP000049495"/>
    </source>
</evidence>
<dbReference type="Pfam" id="PF04338">
    <property type="entry name" value="DUF481"/>
    <property type="match status" value="1"/>
</dbReference>